<dbReference type="SUPFAM" id="SSF53223">
    <property type="entry name" value="Aminoacid dehydrogenase-like, N-terminal domain"/>
    <property type="match status" value="1"/>
</dbReference>
<evidence type="ECO:0000256" key="2">
    <source>
        <dbReference type="ARBA" id="ARBA00023002"/>
    </source>
</evidence>
<dbReference type="SUPFAM" id="SSF51735">
    <property type="entry name" value="NAD(P)-binding Rossmann-fold domains"/>
    <property type="match status" value="1"/>
</dbReference>
<dbReference type="EMBL" id="PVTD01000019">
    <property type="protein sequence ID" value="PRY19686.1"/>
    <property type="molecule type" value="Genomic_DNA"/>
</dbReference>
<dbReference type="GO" id="GO:0004352">
    <property type="term" value="F:glutamate dehydrogenase (NAD+) activity"/>
    <property type="evidence" value="ECO:0007669"/>
    <property type="project" value="TreeGrafter"/>
</dbReference>
<dbReference type="PANTHER" id="PTHR11606">
    <property type="entry name" value="GLUTAMATE DEHYDROGENASE"/>
    <property type="match status" value="1"/>
</dbReference>
<dbReference type="InterPro" id="IPR046346">
    <property type="entry name" value="Aminoacid_DH-like_N_sf"/>
</dbReference>
<keyword evidence="3 6" id="KW-0520">NAD</keyword>
<evidence type="ECO:0000256" key="8">
    <source>
        <dbReference type="RuleBase" id="RU004417"/>
    </source>
</evidence>
<feature type="binding site" evidence="6">
    <location>
        <position position="221"/>
    </location>
    <ligand>
        <name>NAD(+)</name>
        <dbReference type="ChEBI" id="CHEBI:57540"/>
    </ligand>
</feature>
<dbReference type="Gene3D" id="3.40.50.720">
    <property type="entry name" value="NAD(P)-binding Rossmann-like Domain"/>
    <property type="match status" value="1"/>
</dbReference>
<dbReference type="Gene3D" id="3.40.50.10860">
    <property type="entry name" value="Leucine Dehydrogenase, chain A, domain 1"/>
    <property type="match status" value="1"/>
</dbReference>
<feature type="binding site" evidence="6">
    <location>
        <position position="71"/>
    </location>
    <ligand>
        <name>substrate</name>
    </ligand>
</feature>
<proteinExistence type="inferred from homology"/>
<reference evidence="10 11" key="1">
    <citation type="submission" date="2018-03" db="EMBL/GenBank/DDBJ databases">
        <title>Genomic Encyclopedia of Archaeal and Bacterial Type Strains, Phase II (KMG-II): from individual species to whole genera.</title>
        <authorList>
            <person name="Goeker M."/>
        </authorList>
    </citation>
    <scope>NUCLEOTIDE SEQUENCE [LARGE SCALE GENOMIC DNA]</scope>
    <source>
        <strain evidence="10 11">DSM 29328</strain>
    </source>
</reference>
<evidence type="ECO:0000259" key="9">
    <source>
        <dbReference type="SMART" id="SM00839"/>
    </source>
</evidence>
<dbReference type="GO" id="GO:0000166">
    <property type="term" value="F:nucleotide binding"/>
    <property type="evidence" value="ECO:0007669"/>
    <property type="project" value="UniProtKB-KW"/>
</dbReference>
<dbReference type="InterPro" id="IPR006095">
    <property type="entry name" value="Glu/Leu/Phe/Val/Trp_DH"/>
</dbReference>
<evidence type="ECO:0000256" key="5">
    <source>
        <dbReference type="PIRSR" id="PIRSR000185-1"/>
    </source>
</evidence>
<dbReference type="PROSITE" id="PS00074">
    <property type="entry name" value="GLFV_DEHYDROGENASE"/>
    <property type="match status" value="1"/>
</dbReference>
<dbReference type="InterPro" id="IPR006096">
    <property type="entry name" value="Glu/Leu/Phe/Val/Trp_DH_C"/>
</dbReference>
<feature type="active site" description="Proton donor" evidence="5">
    <location>
        <position position="107"/>
    </location>
</feature>
<comment type="similarity">
    <text evidence="1 4 8">Belongs to the Glu/Leu/Phe/Val dehydrogenases family.</text>
</comment>
<dbReference type="CDD" id="cd01076">
    <property type="entry name" value="NAD_bind_1_Glu_DH"/>
    <property type="match status" value="1"/>
</dbReference>
<organism evidence="10 11">
    <name type="scientific">Aliiruegeria haliotis</name>
    <dbReference type="NCBI Taxonomy" id="1280846"/>
    <lineage>
        <taxon>Bacteria</taxon>
        <taxon>Pseudomonadati</taxon>
        <taxon>Pseudomonadota</taxon>
        <taxon>Alphaproteobacteria</taxon>
        <taxon>Rhodobacterales</taxon>
        <taxon>Roseobacteraceae</taxon>
        <taxon>Aliiruegeria</taxon>
    </lineage>
</organism>
<evidence type="ECO:0000313" key="10">
    <source>
        <dbReference type="EMBL" id="PRY19686.1"/>
    </source>
</evidence>
<dbReference type="PIRSF" id="PIRSF000185">
    <property type="entry name" value="Glu_DH"/>
    <property type="match status" value="1"/>
</dbReference>
<feature type="binding site" evidence="6">
    <location>
        <position position="349"/>
    </location>
    <ligand>
        <name>substrate</name>
    </ligand>
</feature>
<dbReference type="PRINTS" id="PR00082">
    <property type="entry name" value="GLFDHDRGNASE"/>
</dbReference>
<evidence type="ECO:0000256" key="1">
    <source>
        <dbReference type="ARBA" id="ARBA00006382"/>
    </source>
</evidence>
<comment type="caution">
    <text evidence="10">The sequence shown here is derived from an EMBL/GenBank/DDBJ whole genome shotgun (WGS) entry which is preliminary data.</text>
</comment>
<protein>
    <recommendedName>
        <fullName evidence="4">Glutamate dehydrogenase</fullName>
    </recommendedName>
</protein>
<feature type="binding site" evidence="6">
    <location>
        <position position="95"/>
    </location>
    <ligand>
        <name>substrate</name>
    </ligand>
</feature>
<feature type="domain" description="Glutamate/phenylalanine/leucine/valine/L-tryptophan dehydrogenase C-terminal" evidence="9">
    <location>
        <begin position="183"/>
        <end position="413"/>
    </location>
</feature>
<evidence type="ECO:0000256" key="4">
    <source>
        <dbReference type="PIRNR" id="PIRNR000185"/>
    </source>
</evidence>
<sequence length="421" mass="45252">MIHGEKTMLEHGHTYFNKAADMLGLSDKIRTILLAPKRIVKVKIVIEGEDGRLQNYEGYRVQHNNARGPMKGGLRFHPSMDEDHAAALANLMTWKTAVVDIPFGGAKGGINCDPMKMSRKDLFQVTTRFVQEMKEVIGPTTDIPAPDVNTNAEVMGWIMHEYSQYAGFSPGVVTGKPVDLFGSEGRAAATGRGVMEVLAEALTEQGKAYSDVTVAVQGFGNVGSNAARLIAARGARIVAVADHTGGVSRPEGLDVEALAAWVAEHRGVAGFPGGDAFESSKIVSWEVNILVPAALEDAINADNASEVKATIVVEGANAPTTPEADEILNARGILVIPDILANAGGVTVSYFEWTQNVQQFRWDEARVNAELDKRMSASYRAVREVATEYGTDLRTAAFVLAIRRVGKAALARVHIGADNPF</sequence>
<feature type="binding site" evidence="6">
    <location>
        <position position="190"/>
    </location>
    <ligand>
        <name>NAD(+)</name>
        <dbReference type="ChEBI" id="CHEBI:57540"/>
    </ligand>
</feature>
<evidence type="ECO:0000313" key="11">
    <source>
        <dbReference type="Proteomes" id="UP000239480"/>
    </source>
</evidence>
<accession>A0A2T0RER7</accession>
<dbReference type="Proteomes" id="UP000239480">
    <property type="component" value="Unassembled WGS sequence"/>
</dbReference>
<evidence type="ECO:0000256" key="7">
    <source>
        <dbReference type="PIRSR" id="PIRSR000185-3"/>
    </source>
</evidence>
<dbReference type="Pfam" id="PF00208">
    <property type="entry name" value="ELFV_dehydrog"/>
    <property type="match status" value="1"/>
</dbReference>
<dbReference type="InterPro" id="IPR006097">
    <property type="entry name" value="Glu/Leu/Phe/Val/Trp_DH_dimer"/>
</dbReference>
<keyword evidence="6" id="KW-0547">Nucleotide-binding</keyword>
<evidence type="ECO:0000256" key="3">
    <source>
        <dbReference type="ARBA" id="ARBA00023027"/>
    </source>
</evidence>
<dbReference type="AlphaFoldDB" id="A0A2T0RER7"/>
<evidence type="ECO:0000256" key="6">
    <source>
        <dbReference type="PIRSR" id="PIRSR000185-2"/>
    </source>
</evidence>
<feature type="site" description="Important for catalysis" evidence="7">
    <location>
        <position position="147"/>
    </location>
</feature>
<dbReference type="InterPro" id="IPR014362">
    <property type="entry name" value="Glu_DH"/>
</dbReference>
<dbReference type="Pfam" id="PF02812">
    <property type="entry name" value="ELFV_dehydrog_N"/>
    <property type="match status" value="1"/>
</dbReference>
<gene>
    <name evidence="10" type="ORF">CLV78_11918</name>
</gene>
<keyword evidence="2 4" id="KW-0560">Oxidoreductase</keyword>
<dbReference type="SMART" id="SM00839">
    <property type="entry name" value="ELFV_dehydrog"/>
    <property type="match status" value="1"/>
</dbReference>
<keyword evidence="11" id="KW-1185">Reference proteome</keyword>
<name>A0A2T0RER7_9RHOB</name>
<dbReference type="InterPro" id="IPR033524">
    <property type="entry name" value="Glu/Leu/Phe/Val_DH_AS"/>
</dbReference>
<dbReference type="InterPro" id="IPR036291">
    <property type="entry name" value="NAD(P)-bd_dom_sf"/>
</dbReference>
<dbReference type="InterPro" id="IPR033922">
    <property type="entry name" value="NAD_bind_Glu_DH"/>
</dbReference>
<dbReference type="GO" id="GO:0006538">
    <property type="term" value="P:L-glutamate catabolic process"/>
    <property type="evidence" value="ECO:0007669"/>
    <property type="project" value="TreeGrafter"/>
</dbReference>
<dbReference type="PANTHER" id="PTHR11606:SF24">
    <property type="entry name" value="NAD-SPECIFIC GLUTAMATE DEHYDROGENASE"/>
    <property type="match status" value="1"/>
</dbReference>